<feature type="non-terminal residue" evidence="1">
    <location>
        <position position="76"/>
    </location>
</feature>
<reference evidence="1" key="1">
    <citation type="submission" date="2015-10" db="EMBL/GenBank/DDBJ databases">
        <authorList>
            <person name="Regsiter A."/>
            <person name="william w."/>
        </authorList>
    </citation>
    <scope>NUCLEOTIDE SEQUENCE</scope>
    <source>
        <strain evidence="1">Montdore</strain>
    </source>
</reference>
<name>A0A292PJ03_9PEZI</name>
<evidence type="ECO:0000313" key="1">
    <source>
        <dbReference type="EMBL" id="CUS07469.1"/>
    </source>
</evidence>
<accession>A0A292PJ03</accession>
<evidence type="ECO:0000313" key="2">
    <source>
        <dbReference type="Proteomes" id="UP001412239"/>
    </source>
</evidence>
<protein>
    <submittedName>
        <fullName evidence="1">Uncharacterized protein</fullName>
    </submittedName>
</protein>
<proteinExistence type="predicted"/>
<dbReference type="Proteomes" id="UP001412239">
    <property type="component" value="Unassembled WGS sequence"/>
</dbReference>
<dbReference type="AlphaFoldDB" id="A0A292PJ03"/>
<sequence length="76" mass="8518">TAIKKQIISTIEFTPNHHVLLITKDNTPASTVLKNHRFVIEEAIRATIPAPSGLRKDEVWHKVIIHGIPTITTFPT</sequence>
<gene>
    <name evidence="1" type="ORF">GSTUAT00008440001</name>
</gene>
<keyword evidence="2" id="KW-1185">Reference proteome</keyword>
<dbReference type="EMBL" id="LN891206">
    <property type="protein sequence ID" value="CUS07469.1"/>
    <property type="molecule type" value="Genomic_DNA"/>
</dbReference>
<organism evidence="1 2">
    <name type="scientific">Tuber aestivum</name>
    <name type="common">summer truffle</name>
    <dbReference type="NCBI Taxonomy" id="59557"/>
    <lineage>
        <taxon>Eukaryota</taxon>
        <taxon>Fungi</taxon>
        <taxon>Dikarya</taxon>
        <taxon>Ascomycota</taxon>
        <taxon>Pezizomycotina</taxon>
        <taxon>Pezizomycetes</taxon>
        <taxon>Pezizales</taxon>
        <taxon>Tuberaceae</taxon>
        <taxon>Tuber</taxon>
    </lineage>
</organism>
<feature type="non-terminal residue" evidence="1">
    <location>
        <position position="1"/>
    </location>
</feature>